<keyword evidence="1" id="KW-0813">Transport</keyword>
<sequence>MSTEPEEIQLYEVKQKIYPRAVQGVFNNWRIALVLFTQIVYYGLPWLTWDGRQAILFDLGARKFFLFGWVFWPQDFVWLAAILIMSALALFLFTAVAGRLWCGYACPQTVYTELFMWVESWIEGDYKKQQKLNGQPWNAEKIVKRGGKHVAWVVLSLWTGFTLVAYFTPATALLQELVTWTLGPWETFWIFFYALATWGFAGFMREQVCKYMCPYARFQSAMFDDDTLIITYDYQRGEPRGFRKKDVDHKAQGLGDCVDCGICVQVCPTGIDIRNGLQYMCIGCAACIDACDQVMEKVGYPKGLVRYSTQNVIDGKYPDQDILKHVFRPRTLFYTVVFSGIIVAFLVTLAMRIPLRVDVIRDRLTLSRESASGGIENIYRLQIINMDSKPHQYTISAKGIDGIKVASGDKIDIPALGTENLNVTLEAPRLSINRPTQPVMFEVRALDDERLVREAKSSFLK</sequence>
<dbReference type="InterPro" id="IPR017896">
    <property type="entry name" value="4Fe4S_Fe-S-bd"/>
</dbReference>
<reference evidence="9 10" key="1">
    <citation type="submission" date="2019-03" db="EMBL/GenBank/DDBJ databases">
        <title>Genome sequence of Thiobacillaceae bacterium LSR1, a sulfur-oxidizing bacterium isolated from freshwater sediment.</title>
        <authorList>
            <person name="Li S."/>
        </authorList>
    </citation>
    <scope>NUCLEOTIDE SEQUENCE [LARGE SCALE GENOMIC DNA]</scope>
    <source>
        <strain evidence="9 10">LSR1</strain>
    </source>
</reference>
<proteinExistence type="predicted"/>
<feature type="domain" description="4Fe-4S ferredoxin-type" evidence="8">
    <location>
        <begin position="248"/>
        <end position="276"/>
    </location>
</feature>
<dbReference type="GO" id="GO:0046872">
    <property type="term" value="F:metal ion binding"/>
    <property type="evidence" value="ECO:0007669"/>
    <property type="project" value="UniProtKB-KW"/>
</dbReference>
<evidence type="ECO:0000256" key="7">
    <source>
        <dbReference type="SAM" id="Phobius"/>
    </source>
</evidence>
<dbReference type="EMBL" id="SJZB01000018">
    <property type="protein sequence ID" value="TCJ16291.1"/>
    <property type="molecule type" value="Genomic_DNA"/>
</dbReference>
<dbReference type="FunFam" id="1.10.1060.10:FF:000015">
    <property type="entry name" value="Cytochrome c oxidase accessory protein CcoG"/>
    <property type="match status" value="1"/>
</dbReference>
<evidence type="ECO:0000259" key="8">
    <source>
        <dbReference type="PROSITE" id="PS51379"/>
    </source>
</evidence>
<evidence type="ECO:0000256" key="1">
    <source>
        <dbReference type="ARBA" id="ARBA00022448"/>
    </source>
</evidence>
<dbReference type="Gene3D" id="2.60.40.10">
    <property type="entry name" value="Immunoglobulins"/>
    <property type="match status" value="1"/>
</dbReference>
<evidence type="ECO:0000313" key="10">
    <source>
        <dbReference type="Proteomes" id="UP000295443"/>
    </source>
</evidence>
<dbReference type="InterPro" id="IPR014116">
    <property type="entry name" value="Cyt_c_oxidase_cbb3_FixG"/>
</dbReference>
<feature type="transmembrane region" description="Helical" evidence="7">
    <location>
        <begin position="332"/>
        <end position="351"/>
    </location>
</feature>
<keyword evidence="7" id="KW-0472">Membrane</keyword>
<dbReference type="InterPro" id="IPR009051">
    <property type="entry name" value="Helical_ferredxn"/>
</dbReference>
<feature type="transmembrane region" description="Helical" evidence="7">
    <location>
        <begin position="150"/>
        <end position="167"/>
    </location>
</feature>
<dbReference type="InterPro" id="IPR051684">
    <property type="entry name" value="Electron_Trans/Redox"/>
</dbReference>
<dbReference type="Pfam" id="PF12801">
    <property type="entry name" value="Fer4_5"/>
    <property type="match status" value="1"/>
</dbReference>
<evidence type="ECO:0000313" key="9">
    <source>
        <dbReference type="EMBL" id="TCJ16291.1"/>
    </source>
</evidence>
<dbReference type="PANTHER" id="PTHR30176:SF3">
    <property type="entry name" value="FERREDOXIN-TYPE PROTEIN NAPH"/>
    <property type="match status" value="1"/>
</dbReference>
<dbReference type="GO" id="GO:0051539">
    <property type="term" value="F:4 iron, 4 sulfur cluster binding"/>
    <property type="evidence" value="ECO:0007669"/>
    <property type="project" value="UniProtKB-KW"/>
</dbReference>
<keyword evidence="7" id="KW-1133">Transmembrane helix</keyword>
<feature type="transmembrane region" description="Helical" evidence="7">
    <location>
        <begin position="29"/>
        <end position="47"/>
    </location>
</feature>
<organism evidence="9 10">
    <name type="scientific">Parasulfuritortus cantonensis</name>
    <dbReference type="NCBI Taxonomy" id="2528202"/>
    <lineage>
        <taxon>Bacteria</taxon>
        <taxon>Pseudomonadati</taxon>
        <taxon>Pseudomonadota</taxon>
        <taxon>Betaproteobacteria</taxon>
        <taxon>Nitrosomonadales</taxon>
        <taxon>Thiobacillaceae</taxon>
        <taxon>Parasulfuritortus</taxon>
    </lineage>
</organism>
<dbReference type="Proteomes" id="UP000295443">
    <property type="component" value="Unassembled WGS sequence"/>
</dbReference>
<dbReference type="InterPro" id="IPR017900">
    <property type="entry name" value="4Fe4S_Fe_S_CS"/>
</dbReference>
<feature type="transmembrane region" description="Helical" evidence="7">
    <location>
        <begin position="187"/>
        <end position="204"/>
    </location>
</feature>
<feature type="transmembrane region" description="Helical" evidence="7">
    <location>
        <begin position="78"/>
        <end position="102"/>
    </location>
</feature>
<dbReference type="AlphaFoldDB" id="A0A4R1BGH4"/>
<evidence type="ECO:0000256" key="2">
    <source>
        <dbReference type="ARBA" id="ARBA00022485"/>
    </source>
</evidence>
<dbReference type="RefSeq" id="WP_131445219.1">
    <property type="nucleotide sequence ID" value="NZ_SJZB01000018.1"/>
</dbReference>
<name>A0A4R1BGH4_9PROT</name>
<protein>
    <submittedName>
        <fullName evidence="9">Cytochrome c oxidase accessory protein CcoG</fullName>
    </submittedName>
</protein>
<dbReference type="PANTHER" id="PTHR30176">
    <property type="entry name" value="FERREDOXIN-TYPE PROTEIN NAPH"/>
    <property type="match status" value="1"/>
</dbReference>
<keyword evidence="6" id="KW-0411">Iron-sulfur</keyword>
<dbReference type="InterPro" id="IPR013783">
    <property type="entry name" value="Ig-like_fold"/>
</dbReference>
<dbReference type="Pfam" id="PF11614">
    <property type="entry name" value="FixG_C"/>
    <property type="match status" value="1"/>
</dbReference>
<dbReference type="PROSITE" id="PS51379">
    <property type="entry name" value="4FE4S_FER_2"/>
    <property type="match status" value="1"/>
</dbReference>
<dbReference type="PROSITE" id="PS00198">
    <property type="entry name" value="4FE4S_FER_1"/>
    <property type="match status" value="1"/>
</dbReference>
<dbReference type="Pfam" id="PF13746">
    <property type="entry name" value="Fer4_18"/>
    <property type="match status" value="1"/>
</dbReference>
<keyword evidence="5" id="KW-0408">Iron</keyword>
<keyword evidence="4" id="KW-0249">Electron transport</keyword>
<keyword evidence="2" id="KW-0004">4Fe-4S</keyword>
<gene>
    <name evidence="9" type="primary">ccoG</name>
    <name evidence="9" type="ORF">EZJ19_05145</name>
</gene>
<evidence type="ECO:0000256" key="3">
    <source>
        <dbReference type="ARBA" id="ARBA00022723"/>
    </source>
</evidence>
<evidence type="ECO:0000256" key="5">
    <source>
        <dbReference type="ARBA" id="ARBA00023004"/>
    </source>
</evidence>
<dbReference type="NCBIfam" id="TIGR02745">
    <property type="entry name" value="ccoG_rdxA_fixG"/>
    <property type="match status" value="1"/>
</dbReference>
<dbReference type="GO" id="GO:0005886">
    <property type="term" value="C:plasma membrane"/>
    <property type="evidence" value="ECO:0007669"/>
    <property type="project" value="TreeGrafter"/>
</dbReference>
<dbReference type="InterPro" id="IPR032879">
    <property type="entry name" value="FixG_C"/>
</dbReference>
<dbReference type="OrthoDB" id="9811700at2"/>
<keyword evidence="10" id="KW-1185">Reference proteome</keyword>
<dbReference type="Gene3D" id="1.10.1060.10">
    <property type="entry name" value="Alpha-helical ferredoxin"/>
    <property type="match status" value="1"/>
</dbReference>
<keyword evidence="3" id="KW-0479">Metal-binding</keyword>
<evidence type="ECO:0000256" key="6">
    <source>
        <dbReference type="ARBA" id="ARBA00023014"/>
    </source>
</evidence>
<evidence type="ECO:0000256" key="4">
    <source>
        <dbReference type="ARBA" id="ARBA00022982"/>
    </source>
</evidence>
<dbReference type="SUPFAM" id="SSF54862">
    <property type="entry name" value="4Fe-4S ferredoxins"/>
    <property type="match status" value="1"/>
</dbReference>
<accession>A0A4R1BGH4</accession>
<comment type="caution">
    <text evidence="9">The sequence shown here is derived from an EMBL/GenBank/DDBJ whole genome shotgun (WGS) entry which is preliminary data.</text>
</comment>
<keyword evidence="7" id="KW-0812">Transmembrane</keyword>